<comment type="caution">
    <text evidence="1">The sequence shown here is derived from an EMBL/GenBank/DDBJ whole genome shotgun (WGS) entry which is preliminary data.</text>
</comment>
<dbReference type="Proteomes" id="UP000017819">
    <property type="component" value="Unassembled WGS sequence"/>
</dbReference>
<name>V4RHQ3_9HYPH</name>
<dbReference type="AlphaFoldDB" id="V4RHQ3"/>
<organism evidence="1 2">
    <name type="scientific">Lutibaculum baratangense AMV1</name>
    <dbReference type="NCBI Taxonomy" id="631454"/>
    <lineage>
        <taxon>Bacteria</taxon>
        <taxon>Pseudomonadati</taxon>
        <taxon>Pseudomonadota</taxon>
        <taxon>Alphaproteobacteria</taxon>
        <taxon>Hyphomicrobiales</taxon>
        <taxon>Tepidamorphaceae</taxon>
        <taxon>Lutibaculum</taxon>
    </lineage>
</organism>
<dbReference type="NCBIfam" id="TIGR01563">
    <property type="entry name" value="gp16_SPP1"/>
    <property type="match status" value="1"/>
</dbReference>
<evidence type="ECO:0000313" key="1">
    <source>
        <dbReference type="EMBL" id="ESR22795.1"/>
    </source>
</evidence>
<dbReference type="Gene3D" id="2.40.10.270">
    <property type="entry name" value="Bacteriophage SPP1 head-tail adaptor protein"/>
    <property type="match status" value="1"/>
</dbReference>
<accession>V4RHQ3</accession>
<protein>
    <submittedName>
        <fullName evidence="1">Putative head-tail adaptor</fullName>
    </submittedName>
</protein>
<keyword evidence="2" id="KW-1185">Reference proteome</keyword>
<dbReference type="InterPro" id="IPR038666">
    <property type="entry name" value="SSP1_head-tail_sf"/>
</dbReference>
<gene>
    <name evidence="1" type="ORF">N177_3932</name>
</gene>
<dbReference type="STRING" id="631454.N177_3932"/>
<dbReference type="eggNOG" id="COG5614">
    <property type="taxonomic scope" value="Bacteria"/>
</dbReference>
<proteinExistence type="predicted"/>
<dbReference type="InterPro" id="IPR008767">
    <property type="entry name" value="Phage_SPP1_head-tail_adaptor"/>
</dbReference>
<dbReference type="Pfam" id="PF05521">
    <property type="entry name" value="Phage_HCP"/>
    <property type="match status" value="1"/>
</dbReference>
<dbReference type="EMBL" id="AWXZ01000040">
    <property type="protein sequence ID" value="ESR22795.1"/>
    <property type="molecule type" value="Genomic_DNA"/>
</dbReference>
<evidence type="ECO:0000313" key="2">
    <source>
        <dbReference type="Proteomes" id="UP000017819"/>
    </source>
</evidence>
<sequence length="97" mass="10991">MRLEAPVTADDGSGGTTASWNLVTTLWARVEPLSAVERLTAERLEAAVTHRVTIRHRAGVTHRMRFVLGTRVLEIRGIRDLEERHRYLELTCEEVSP</sequence>
<reference evidence="1 2" key="1">
    <citation type="journal article" date="2014" name="Genome Announc.">
        <title>Draft Genome Sequence of Lutibaculum baratangense Strain AMV1T, Isolated from a Mud Volcano in Andamans, India.</title>
        <authorList>
            <person name="Singh A."/>
            <person name="Sreenivas A."/>
            <person name="Sathyanarayana Reddy G."/>
            <person name="Pinnaka A.K."/>
            <person name="Shivaji S."/>
        </authorList>
    </citation>
    <scope>NUCLEOTIDE SEQUENCE [LARGE SCALE GENOMIC DNA]</scope>
    <source>
        <strain evidence="1 2">AMV1</strain>
    </source>
</reference>